<evidence type="ECO:0000256" key="1">
    <source>
        <dbReference type="ARBA" id="ARBA00004651"/>
    </source>
</evidence>
<evidence type="ECO:0000256" key="9">
    <source>
        <dbReference type="SAM" id="Phobius"/>
    </source>
</evidence>
<dbReference type="Gene3D" id="1.20.1530.20">
    <property type="match status" value="1"/>
</dbReference>
<dbReference type="GO" id="GO:0005886">
    <property type="term" value="C:plasma membrane"/>
    <property type="evidence" value="ECO:0007669"/>
    <property type="project" value="UniProtKB-SubCell"/>
</dbReference>
<comment type="subcellular location">
    <subcellularLocation>
        <location evidence="1">Cell membrane</location>
        <topology evidence="1">Multi-pass membrane protein</topology>
    </subcellularLocation>
</comment>
<name>A0A1X0WHM5_9GAMM</name>
<feature type="transmembrane region" description="Helical" evidence="9">
    <location>
        <begin position="196"/>
        <end position="221"/>
    </location>
</feature>
<dbReference type="STRING" id="1646377.BS640_06630"/>
<keyword evidence="12" id="KW-1185">Reference proteome</keyword>
<feature type="transmembrane region" description="Helical" evidence="9">
    <location>
        <begin position="325"/>
        <end position="342"/>
    </location>
</feature>
<feature type="domain" description="Cation/H+ exchanger transmembrane" evidence="10">
    <location>
        <begin position="19"/>
        <end position="433"/>
    </location>
</feature>
<evidence type="ECO:0000256" key="8">
    <source>
        <dbReference type="ARBA" id="ARBA00023136"/>
    </source>
</evidence>
<feature type="transmembrane region" description="Helical" evidence="9">
    <location>
        <begin position="6"/>
        <end position="24"/>
    </location>
</feature>
<evidence type="ECO:0000256" key="2">
    <source>
        <dbReference type="ARBA" id="ARBA00022448"/>
    </source>
</evidence>
<dbReference type="GO" id="GO:1902600">
    <property type="term" value="P:proton transmembrane transport"/>
    <property type="evidence" value="ECO:0007669"/>
    <property type="project" value="InterPro"/>
</dbReference>
<protein>
    <submittedName>
        <fullName evidence="11">Sodium:proton antiporter</fullName>
    </submittedName>
</protein>
<evidence type="ECO:0000259" key="10">
    <source>
        <dbReference type="Pfam" id="PF00999"/>
    </source>
</evidence>
<reference evidence="11 12" key="1">
    <citation type="journal article" date="2017" name="Int. J. Syst. Evol. Microbiol.">
        <title>Rouxiella badensis sp. nov. and Rouxiella silvae sp. nov. isolated from peat bog soil in Germany and emendation of the genus description.</title>
        <authorList>
            <person name="Le Fleche-Mateos A."/>
            <person name="Kugler J.H."/>
            <person name="Hansen S.H."/>
            <person name="Syldatk C."/>
            <person name="Hausmann R."/>
            <person name="Lomprez F."/>
            <person name="Vandenbogaert M."/>
            <person name="Manuguerra J.C."/>
            <person name="Grimont P.A."/>
        </authorList>
    </citation>
    <scope>NUCLEOTIDE SEQUENCE [LARGE SCALE GENOMIC DNA]</scope>
    <source>
        <strain evidence="11 12">DSM 100043</strain>
    </source>
</reference>
<organism evidence="11 12">
    <name type="scientific">Rouxiella badensis</name>
    <dbReference type="NCBI Taxonomy" id="1646377"/>
    <lineage>
        <taxon>Bacteria</taxon>
        <taxon>Pseudomonadati</taxon>
        <taxon>Pseudomonadota</taxon>
        <taxon>Gammaproteobacteria</taxon>
        <taxon>Enterobacterales</taxon>
        <taxon>Yersiniaceae</taxon>
        <taxon>Rouxiella</taxon>
    </lineage>
</organism>
<keyword evidence="5 9" id="KW-0812">Transmembrane</keyword>
<dbReference type="PANTHER" id="PTHR32507">
    <property type="entry name" value="NA(+)/H(+) ANTIPORTER 1"/>
    <property type="match status" value="1"/>
</dbReference>
<evidence type="ECO:0000256" key="7">
    <source>
        <dbReference type="ARBA" id="ARBA00023065"/>
    </source>
</evidence>
<feature type="transmembrane region" description="Helical" evidence="9">
    <location>
        <begin position="408"/>
        <end position="435"/>
    </location>
</feature>
<feature type="transmembrane region" description="Helical" evidence="9">
    <location>
        <begin position="121"/>
        <end position="142"/>
    </location>
</feature>
<dbReference type="Pfam" id="PF00999">
    <property type="entry name" value="Na_H_Exchanger"/>
    <property type="match status" value="1"/>
</dbReference>
<feature type="transmembrane region" description="Helical" evidence="9">
    <location>
        <begin position="377"/>
        <end position="396"/>
    </location>
</feature>
<dbReference type="GO" id="GO:0015297">
    <property type="term" value="F:antiporter activity"/>
    <property type="evidence" value="ECO:0007669"/>
    <property type="project" value="UniProtKB-KW"/>
</dbReference>
<evidence type="ECO:0000256" key="4">
    <source>
        <dbReference type="ARBA" id="ARBA00022475"/>
    </source>
</evidence>
<accession>A0A1X0WHM5</accession>
<keyword evidence="4" id="KW-1003">Cell membrane</keyword>
<keyword evidence="2" id="KW-0813">Transport</keyword>
<keyword evidence="8 9" id="KW-0472">Membrane</keyword>
<evidence type="ECO:0000313" key="12">
    <source>
        <dbReference type="Proteomes" id="UP000192536"/>
    </source>
</evidence>
<evidence type="ECO:0000256" key="3">
    <source>
        <dbReference type="ARBA" id="ARBA00022449"/>
    </source>
</evidence>
<dbReference type="Proteomes" id="UP000192536">
    <property type="component" value="Unassembled WGS sequence"/>
</dbReference>
<dbReference type="AlphaFoldDB" id="A0A1X0WHM5"/>
<comment type="caution">
    <text evidence="11">The sequence shown here is derived from an EMBL/GenBank/DDBJ whole genome shotgun (WGS) entry which is preliminary data.</text>
</comment>
<feature type="transmembrane region" description="Helical" evidence="9">
    <location>
        <begin position="348"/>
        <end position="365"/>
    </location>
</feature>
<gene>
    <name evidence="11" type="ORF">BS640_06630</name>
</gene>
<dbReference type="RefSeq" id="WP_017490555.1">
    <property type="nucleotide sequence ID" value="NZ_CAUQAZ010000161.1"/>
</dbReference>
<sequence length="438" mass="47401">MNYLAWTAATGGLLLLMSLSYGWINRTPVPIFGIYLLVGVACGPWGFNVLNIDVLAHSTIVSRITEIAIATSLFITGLKIRLPLRASIWRIGVRLAIPGMILTVLGVMVIAHYLTGLSWPISLALAAIIAPTDPVLASLIAINDARDDDSLRLSLSSEAGLNDGTALPLLMLALLWHNAEGALSTQALVHWFTIDVVWSLVAGLGIGYGLGRLIGLISTHWRHAQGEVAPSDFIALSLICLSFALAISVDASGFLAAFAAGVGLRSAELKVQKKNPAEEEQEENPPAEMMINPHLRHAIEQRSPLKSMGLLIGDALSFGDTIERLFAAAIVIVLGVTLAQHWEFMGLILAFILFFIIRPLAVYLSTWRSSYSRQQRILFGWLGIRGIGSLNYIAYAYTHGMQGSEATIMTNCALTIITASVLVHGITVTPLLNFWSRK</sequence>
<evidence type="ECO:0000313" key="11">
    <source>
        <dbReference type="EMBL" id="ORJ26244.1"/>
    </source>
</evidence>
<feature type="transmembrane region" description="Helical" evidence="9">
    <location>
        <begin position="31"/>
        <end position="48"/>
    </location>
</feature>
<keyword evidence="6 9" id="KW-1133">Transmembrane helix</keyword>
<feature type="transmembrane region" description="Helical" evidence="9">
    <location>
        <begin position="233"/>
        <end position="264"/>
    </location>
</feature>
<dbReference type="PANTHER" id="PTHR32507:SF8">
    <property type="entry name" value="CNH1P"/>
    <property type="match status" value="1"/>
</dbReference>
<dbReference type="GeneID" id="93565369"/>
<keyword evidence="7" id="KW-0406">Ion transport</keyword>
<dbReference type="EMBL" id="MRWE01000008">
    <property type="protein sequence ID" value="ORJ26244.1"/>
    <property type="molecule type" value="Genomic_DNA"/>
</dbReference>
<feature type="transmembrane region" description="Helical" evidence="9">
    <location>
        <begin position="92"/>
        <end position="115"/>
    </location>
</feature>
<proteinExistence type="predicted"/>
<evidence type="ECO:0000256" key="6">
    <source>
        <dbReference type="ARBA" id="ARBA00022989"/>
    </source>
</evidence>
<feature type="transmembrane region" description="Helical" evidence="9">
    <location>
        <begin position="60"/>
        <end position="80"/>
    </location>
</feature>
<keyword evidence="3" id="KW-0050">Antiport</keyword>
<dbReference type="InterPro" id="IPR038770">
    <property type="entry name" value="Na+/solute_symporter_sf"/>
</dbReference>
<evidence type="ECO:0000256" key="5">
    <source>
        <dbReference type="ARBA" id="ARBA00022692"/>
    </source>
</evidence>
<dbReference type="InterPro" id="IPR006153">
    <property type="entry name" value="Cation/H_exchanger_TM"/>
</dbReference>